<keyword evidence="2" id="KW-0677">Repeat</keyword>
<dbReference type="AlphaFoldDB" id="A0A7S4V7P5"/>
<evidence type="ECO:0008006" key="6">
    <source>
        <dbReference type="Google" id="ProtNLM"/>
    </source>
</evidence>
<dbReference type="EMBL" id="HBNS01033879">
    <property type="protein sequence ID" value="CAE4629297.1"/>
    <property type="molecule type" value="Transcribed_RNA"/>
</dbReference>
<gene>
    <name evidence="5" type="ORF">DBRI00130_LOCUS26509</name>
</gene>
<dbReference type="InterPro" id="IPR001611">
    <property type="entry name" value="Leu-rich_rpt"/>
</dbReference>
<evidence type="ECO:0000256" key="2">
    <source>
        <dbReference type="ARBA" id="ARBA00022737"/>
    </source>
</evidence>
<dbReference type="PANTHER" id="PTHR48059">
    <property type="entry name" value="POLYGALACTURONASE INHIBITOR 1"/>
    <property type="match status" value="1"/>
</dbReference>
<accession>A0A7S4V7P5</accession>
<feature type="compositionally biased region" description="Basic and acidic residues" evidence="3">
    <location>
        <begin position="1"/>
        <end position="22"/>
    </location>
</feature>
<proteinExistence type="predicted"/>
<feature type="compositionally biased region" description="Basic and acidic residues" evidence="3">
    <location>
        <begin position="45"/>
        <end position="65"/>
    </location>
</feature>
<feature type="region of interest" description="Disordered" evidence="3">
    <location>
        <begin position="1"/>
        <end position="87"/>
    </location>
</feature>
<keyword evidence="4" id="KW-0472">Membrane</keyword>
<dbReference type="InterPro" id="IPR032675">
    <property type="entry name" value="LRR_dom_sf"/>
</dbReference>
<sequence>MSESKDKQQQQHIDQAKLREEQNQQQEEDVFKNEICDPSASCDDSVEKKKLQQRNERNERNDFRKGQNQQQKENRTKMDVSHLRTSGPPNMYEFREAEFEHQCVIQAPLEVIDTSANQSLTTGIVLQTNTTPREDFQHQDLAGSVLPEPEIPEDGIPIALATTARHSYPPLQQPQASLGLPIQSSESTRPDSIETNNGTTVIVPTATVVNDNAVEIVTTEAQREKMSFYLKGRELKIPQLVWAFIAVVVIVGAVTLTLILKGSNNQEDNTQSRYDEMRDIVSSISSLESLDNTSSPQARALQWLCCEDRHELPTGEVRRIERIIQRYTLAVIFYSMGGSEWEKDFGFLSENHECKWVQKKDNNLEASFYGWSLDGVSECNDGKVTQVMIYRNGQNGTIPSEIQYLTHLTHLDFALGSLYGTIPVEIGNLTNLQYLSLASNNLSGTVPKELLNLKDLSSMNVALNPGIKGDIDYLCPLEDDGSPVQLSANCHGTSPEVTCTCCHLCCDQNTKECCRVQYNDTTVSKCVKANRENYNARMGW</sequence>
<protein>
    <recommendedName>
        <fullName evidence="6">L domain-like protein</fullName>
    </recommendedName>
</protein>
<dbReference type="Gene3D" id="3.80.10.10">
    <property type="entry name" value="Ribonuclease Inhibitor"/>
    <property type="match status" value="1"/>
</dbReference>
<reference evidence="5" key="1">
    <citation type="submission" date="2021-01" db="EMBL/GenBank/DDBJ databases">
        <authorList>
            <person name="Corre E."/>
            <person name="Pelletier E."/>
            <person name="Niang G."/>
            <person name="Scheremetjew M."/>
            <person name="Finn R."/>
            <person name="Kale V."/>
            <person name="Holt S."/>
            <person name="Cochrane G."/>
            <person name="Meng A."/>
            <person name="Brown T."/>
            <person name="Cohen L."/>
        </authorList>
    </citation>
    <scope>NUCLEOTIDE SEQUENCE</scope>
    <source>
        <strain evidence="5">GSO104</strain>
    </source>
</reference>
<dbReference type="SUPFAM" id="SSF52058">
    <property type="entry name" value="L domain-like"/>
    <property type="match status" value="1"/>
</dbReference>
<organism evidence="5">
    <name type="scientific">Ditylum brightwellii</name>
    <dbReference type="NCBI Taxonomy" id="49249"/>
    <lineage>
        <taxon>Eukaryota</taxon>
        <taxon>Sar</taxon>
        <taxon>Stramenopiles</taxon>
        <taxon>Ochrophyta</taxon>
        <taxon>Bacillariophyta</taxon>
        <taxon>Mediophyceae</taxon>
        <taxon>Lithodesmiophycidae</taxon>
        <taxon>Lithodesmiales</taxon>
        <taxon>Lithodesmiaceae</taxon>
        <taxon>Ditylum</taxon>
    </lineage>
</organism>
<dbReference type="PANTHER" id="PTHR48059:SF30">
    <property type="entry name" value="OS06G0587000 PROTEIN"/>
    <property type="match status" value="1"/>
</dbReference>
<evidence type="ECO:0000256" key="3">
    <source>
        <dbReference type="SAM" id="MobiDB-lite"/>
    </source>
</evidence>
<dbReference type="InterPro" id="IPR051848">
    <property type="entry name" value="PGIP"/>
</dbReference>
<feature type="transmembrane region" description="Helical" evidence="4">
    <location>
        <begin position="240"/>
        <end position="260"/>
    </location>
</feature>
<name>A0A7S4V7P5_9STRA</name>
<feature type="compositionally biased region" description="Basic and acidic residues" evidence="3">
    <location>
        <begin position="72"/>
        <end position="82"/>
    </location>
</feature>
<dbReference type="FunFam" id="3.80.10.10:FF:000383">
    <property type="entry name" value="Leucine-rich repeat receptor protein kinase EMS1"/>
    <property type="match status" value="1"/>
</dbReference>
<evidence type="ECO:0000313" key="5">
    <source>
        <dbReference type="EMBL" id="CAE4629297.1"/>
    </source>
</evidence>
<dbReference type="Pfam" id="PF00560">
    <property type="entry name" value="LRR_1"/>
    <property type="match status" value="1"/>
</dbReference>
<comment type="subcellular location">
    <subcellularLocation>
        <location evidence="1">Cell envelope</location>
    </subcellularLocation>
</comment>
<keyword evidence="4" id="KW-0812">Transmembrane</keyword>
<evidence type="ECO:0000256" key="4">
    <source>
        <dbReference type="SAM" id="Phobius"/>
    </source>
</evidence>
<keyword evidence="4" id="KW-1133">Transmembrane helix</keyword>
<evidence type="ECO:0000256" key="1">
    <source>
        <dbReference type="ARBA" id="ARBA00004196"/>
    </source>
</evidence>